<feature type="signal peptide" evidence="3">
    <location>
        <begin position="1"/>
        <end position="24"/>
    </location>
</feature>
<organism evidence="5 6">
    <name type="scientific">Larkinella arboricola</name>
    <dbReference type="NCBI Taxonomy" id="643671"/>
    <lineage>
        <taxon>Bacteria</taxon>
        <taxon>Pseudomonadati</taxon>
        <taxon>Bacteroidota</taxon>
        <taxon>Cytophagia</taxon>
        <taxon>Cytophagales</taxon>
        <taxon>Spirosomataceae</taxon>
        <taxon>Larkinella</taxon>
    </lineage>
</organism>
<sequence length="225" mass="24893">MKTSINRIFFLVTISLTTSVVLRAQETDTLRRETPATTTTPPPTDTTMRVNRTYSDAPLSYFNRPGSPWFRSGAFLLGASIGFGTGKGQGLYTVFSPRAAYFVQRGLAVGFRGAFESRANTSFRANSAGAFLRYYPVRNNFYVYGEGGFNVGKFKSSDVGPNDRRGFSSINIGIGLGLKVAENLSVEAMIENNYYDKAPVYSGNNRGPQIKVGINYHFPGRDRYY</sequence>
<name>A0A327WS05_LARAB</name>
<comment type="caution">
    <text evidence="5">The sequence shown here is derived from an EMBL/GenBank/DDBJ whole genome shotgun (WGS) entry which is preliminary data.</text>
</comment>
<dbReference type="InterPro" id="IPR027385">
    <property type="entry name" value="Beta-barrel_OMP"/>
</dbReference>
<evidence type="ECO:0000259" key="4">
    <source>
        <dbReference type="Pfam" id="PF13505"/>
    </source>
</evidence>
<gene>
    <name evidence="5" type="ORF">LX87_03966</name>
</gene>
<feature type="region of interest" description="Disordered" evidence="2">
    <location>
        <begin position="27"/>
        <end position="49"/>
    </location>
</feature>
<dbReference type="OrthoDB" id="943582at2"/>
<feature type="domain" description="Outer membrane protein beta-barrel" evidence="4">
    <location>
        <begin position="91"/>
        <end position="218"/>
    </location>
</feature>
<proteinExistence type="predicted"/>
<reference evidence="5 6" key="1">
    <citation type="submission" date="2018-06" db="EMBL/GenBank/DDBJ databases">
        <title>Genomic Encyclopedia of Archaeal and Bacterial Type Strains, Phase II (KMG-II): from individual species to whole genera.</title>
        <authorList>
            <person name="Goeker M."/>
        </authorList>
    </citation>
    <scope>NUCLEOTIDE SEQUENCE [LARGE SCALE GENOMIC DNA]</scope>
    <source>
        <strain evidence="5 6">DSM 21851</strain>
    </source>
</reference>
<dbReference type="RefSeq" id="WP_111630007.1">
    <property type="nucleotide sequence ID" value="NZ_QLMC01000005.1"/>
</dbReference>
<keyword evidence="6" id="KW-1185">Reference proteome</keyword>
<feature type="chain" id="PRO_5016238027" description="Outer membrane protein beta-barrel domain-containing protein" evidence="3">
    <location>
        <begin position="25"/>
        <end position="225"/>
    </location>
</feature>
<dbReference type="Gene3D" id="2.40.160.20">
    <property type="match status" value="1"/>
</dbReference>
<evidence type="ECO:0000313" key="6">
    <source>
        <dbReference type="Proteomes" id="UP000248790"/>
    </source>
</evidence>
<keyword evidence="1 3" id="KW-0732">Signal</keyword>
<dbReference type="Proteomes" id="UP000248790">
    <property type="component" value="Unassembled WGS sequence"/>
</dbReference>
<evidence type="ECO:0000313" key="5">
    <source>
        <dbReference type="EMBL" id="RAJ94082.1"/>
    </source>
</evidence>
<evidence type="ECO:0000256" key="1">
    <source>
        <dbReference type="ARBA" id="ARBA00022729"/>
    </source>
</evidence>
<evidence type="ECO:0000256" key="3">
    <source>
        <dbReference type="SAM" id="SignalP"/>
    </source>
</evidence>
<protein>
    <recommendedName>
        <fullName evidence="4">Outer membrane protein beta-barrel domain-containing protein</fullName>
    </recommendedName>
</protein>
<dbReference type="Pfam" id="PF13505">
    <property type="entry name" value="OMP_b-brl"/>
    <property type="match status" value="1"/>
</dbReference>
<dbReference type="SUPFAM" id="SSF56925">
    <property type="entry name" value="OMPA-like"/>
    <property type="match status" value="1"/>
</dbReference>
<dbReference type="AlphaFoldDB" id="A0A327WS05"/>
<dbReference type="EMBL" id="QLMC01000005">
    <property type="protein sequence ID" value="RAJ94082.1"/>
    <property type="molecule type" value="Genomic_DNA"/>
</dbReference>
<accession>A0A327WS05</accession>
<evidence type="ECO:0000256" key="2">
    <source>
        <dbReference type="SAM" id="MobiDB-lite"/>
    </source>
</evidence>
<dbReference type="InterPro" id="IPR011250">
    <property type="entry name" value="OMP/PagP_B-barrel"/>
</dbReference>